<sequence>MLYAKNEQGIYINARNAKRGSTYFCTSCLQSVIVKRGTLKAAHFAHKKRGCIAFSEGETTEHLSGKELLANWCQQFHCQVELEAYQENLKQRPDVLCHFENYQLALEFQCAPLSLNEMVQRSYGYQRHGFKYLWILGRRHYPQYKLTQQTAQFIRWHKNLGFYLIFLDTVYQRFEVLYGIQMADLLPVKYLRFFAIDMTELTHFLHTDHHIDYFVLTDLEKRRQRANIVKKMHNYDRQIYQIQNLCYENHLSFIEVVESVLTSTYFPPIYRRSAFIWKVKCYLALLKTKRTLSPLQALNHHNLFVFPFVSLDRITRREWESFQKQLAKIDFTTDYRYNKLQ</sequence>
<feature type="domain" description="Competence protein CoiA-like N-terminal" evidence="2">
    <location>
        <begin position="16"/>
        <end position="51"/>
    </location>
</feature>
<protein>
    <submittedName>
        <fullName evidence="3">Competence protein transcription factor</fullName>
    </submittedName>
</protein>
<dbReference type="PATRIC" id="fig|449659.4.peg.805"/>
<dbReference type="Pfam" id="PF25164">
    <property type="entry name" value="CoiA_N"/>
    <property type="match status" value="1"/>
</dbReference>
<evidence type="ECO:0000313" key="3">
    <source>
        <dbReference type="EMBL" id="KRN96305.1"/>
    </source>
</evidence>
<dbReference type="Proteomes" id="UP000051886">
    <property type="component" value="Unassembled WGS sequence"/>
</dbReference>
<dbReference type="AlphaFoldDB" id="A0A0R2L404"/>
<dbReference type="Pfam" id="PF06054">
    <property type="entry name" value="CoiA_nuc"/>
    <property type="match status" value="1"/>
</dbReference>
<dbReference type="InterPro" id="IPR057253">
    <property type="entry name" value="CoiA-like_N"/>
</dbReference>
<dbReference type="STRING" id="449659.IV66_GL000799"/>
<gene>
    <name evidence="3" type="ORF">IV66_GL000799</name>
</gene>
<evidence type="ECO:0000313" key="4">
    <source>
        <dbReference type="Proteomes" id="UP000051886"/>
    </source>
</evidence>
<proteinExistence type="predicted"/>
<organism evidence="3 4">
    <name type="scientific">Ligilactobacillus pobuzihii</name>
    <dbReference type="NCBI Taxonomy" id="449659"/>
    <lineage>
        <taxon>Bacteria</taxon>
        <taxon>Bacillati</taxon>
        <taxon>Bacillota</taxon>
        <taxon>Bacilli</taxon>
        <taxon>Lactobacillales</taxon>
        <taxon>Lactobacillaceae</taxon>
        <taxon>Ligilactobacillus</taxon>
    </lineage>
</organism>
<dbReference type="InterPro" id="IPR010330">
    <property type="entry name" value="CoiA_nuc"/>
</dbReference>
<feature type="domain" description="Competence protein CoiA nuclease-like" evidence="1">
    <location>
        <begin position="58"/>
        <end position="182"/>
    </location>
</feature>
<dbReference type="InterPro" id="IPR021176">
    <property type="entry name" value="Competence-induced_CoiA"/>
</dbReference>
<reference evidence="3 4" key="1">
    <citation type="journal article" date="2015" name="Genome Announc.">
        <title>Expanding the biotechnology potential of lactobacilli through comparative genomics of 213 strains and associated genera.</title>
        <authorList>
            <person name="Sun Z."/>
            <person name="Harris H.M."/>
            <person name="McCann A."/>
            <person name="Guo C."/>
            <person name="Argimon S."/>
            <person name="Zhang W."/>
            <person name="Yang X."/>
            <person name="Jeffery I.B."/>
            <person name="Cooney J.C."/>
            <person name="Kagawa T.F."/>
            <person name="Liu W."/>
            <person name="Song Y."/>
            <person name="Salvetti E."/>
            <person name="Wrobel A."/>
            <person name="Rasinkangas P."/>
            <person name="Parkhill J."/>
            <person name="Rea M.C."/>
            <person name="O'Sullivan O."/>
            <person name="Ritari J."/>
            <person name="Douillard F.P."/>
            <person name="Paul Ross R."/>
            <person name="Yang R."/>
            <person name="Briner A.E."/>
            <person name="Felis G.E."/>
            <person name="de Vos W.M."/>
            <person name="Barrangou R."/>
            <person name="Klaenhammer T.R."/>
            <person name="Caufield P.W."/>
            <person name="Cui Y."/>
            <person name="Zhang H."/>
            <person name="O'Toole P.W."/>
        </authorList>
    </citation>
    <scope>NUCLEOTIDE SEQUENCE [LARGE SCALE GENOMIC DNA]</scope>
    <source>
        <strain evidence="3 4">NBRC 103219</strain>
    </source>
</reference>
<evidence type="ECO:0000259" key="2">
    <source>
        <dbReference type="Pfam" id="PF25164"/>
    </source>
</evidence>
<dbReference type="RefSeq" id="WP_017867356.1">
    <property type="nucleotide sequence ID" value="NZ_BJYB01000014.1"/>
</dbReference>
<comment type="caution">
    <text evidence="3">The sequence shown here is derived from an EMBL/GenBank/DDBJ whole genome shotgun (WGS) entry which is preliminary data.</text>
</comment>
<keyword evidence="4" id="KW-1185">Reference proteome</keyword>
<dbReference type="PIRSF" id="PIRSF007487">
    <property type="entry name" value="Competence-induced_CoiA_bac"/>
    <property type="match status" value="1"/>
</dbReference>
<dbReference type="EMBL" id="JQCN01000067">
    <property type="protein sequence ID" value="KRN96305.1"/>
    <property type="molecule type" value="Genomic_DNA"/>
</dbReference>
<dbReference type="OrthoDB" id="3784230at2"/>
<evidence type="ECO:0000259" key="1">
    <source>
        <dbReference type="Pfam" id="PF06054"/>
    </source>
</evidence>
<name>A0A0R2L404_9LACO</name>
<accession>A0A0R2L404</accession>